<evidence type="ECO:0000313" key="9">
    <source>
        <dbReference type="Proteomes" id="UP000828390"/>
    </source>
</evidence>
<dbReference type="FunFam" id="3.90.1750.10:FF:000026">
    <property type="entry name" value="E3 ubiquitin-protein ligase HACE1"/>
    <property type="match status" value="1"/>
</dbReference>
<dbReference type="Gene3D" id="3.90.1750.10">
    <property type="entry name" value="Hect, E3 ligase catalytic domains"/>
    <property type="match status" value="1"/>
</dbReference>
<dbReference type="InterPro" id="IPR035983">
    <property type="entry name" value="Hect_E3_ubiquitin_ligase"/>
</dbReference>
<dbReference type="PROSITE" id="PS50237">
    <property type="entry name" value="HECT"/>
    <property type="match status" value="1"/>
</dbReference>
<dbReference type="PANTHER" id="PTHR45700">
    <property type="entry name" value="UBIQUITIN-PROTEIN LIGASE E3C"/>
    <property type="match status" value="1"/>
</dbReference>
<dbReference type="Pfam" id="PF00632">
    <property type="entry name" value="HECT"/>
    <property type="match status" value="1"/>
</dbReference>
<evidence type="ECO:0000256" key="3">
    <source>
        <dbReference type="ARBA" id="ARBA00012485"/>
    </source>
</evidence>
<keyword evidence="4" id="KW-0808">Transferase</keyword>
<feature type="domain" description="HECT" evidence="7">
    <location>
        <begin position="1"/>
        <end position="43"/>
    </location>
</feature>
<evidence type="ECO:0000256" key="5">
    <source>
        <dbReference type="ARBA" id="ARBA00022786"/>
    </source>
</evidence>
<reference evidence="8" key="2">
    <citation type="submission" date="2020-11" db="EMBL/GenBank/DDBJ databases">
        <authorList>
            <person name="McCartney M.A."/>
            <person name="Auch B."/>
            <person name="Kono T."/>
            <person name="Mallez S."/>
            <person name="Becker A."/>
            <person name="Gohl D.M."/>
            <person name="Silverstein K.A.T."/>
            <person name="Koren S."/>
            <person name="Bechman K.B."/>
            <person name="Herman A."/>
            <person name="Abrahante J.E."/>
            <person name="Garbe J."/>
        </authorList>
    </citation>
    <scope>NUCLEOTIDE SEQUENCE</scope>
    <source>
        <strain evidence="8">Duluth1</strain>
        <tissue evidence="8">Whole animal</tissue>
    </source>
</reference>
<dbReference type="InterPro" id="IPR000569">
    <property type="entry name" value="HECT_dom"/>
</dbReference>
<name>A0A9D4H9J2_DREPO</name>
<dbReference type="PANTHER" id="PTHR45700:SF2">
    <property type="entry name" value="UBIQUITIN-PROTEIN LIGASE E3C"/>
    <property type="match status" value="1"/>
</dbReference>
<dbReference type="GO" id="GO:0000209">
    <property type="term" value="P:protein polyubiquitination"/>
    <property type="evidence" value="ECO:0007669"/>
    <property type="project" value="InterPro"/>
</dbReference>
<evidence type="ECO:0000259" key="7">
    <source>
        <dbReference type="PROSITE" id="PS50237"/>
    </source>
</evidence>
<dbReference type="GO" id="GO:0061630">
    <property type="term" value="F:ubiquitin protein ligase activity"/>
    <property type="evidence" value="ECO:0007669"/>
    <property type="project" value="UniProtKB-EC"/>
</dbReference>
<keyword evidence="9" id="KW-1185">Reference proteome</keyword>
<comment type="catalytic activity">
    <reaction evidence="1">
        <text>S-ubiquitinyl-[E2 ubiquitin-conjugating enzyme]-L-cysteine + [acceptor protein]-L-lysine = [E2 ubiquitin-conjugating enzyme]-L-cysteine + N(6)-ubiquitinyl-[acceptor protein]-L-lysine.</text>
        <dbReference type="EC" id="2.3.2.26"/>
    </reaction>
</comment>
<evidence type="ECO:0000256" key="6">
    <source>
        <dbReference type="PROSITE-ProRule" id="PRU00104"/>
    </source>
</evidence>
<dbReference type="InterPro" id="IPR044611">
    <property type="entry name" value="E3A/B/C-like"/>
</dbReference>
<dbReference type="EC" id="2.3.2.26" evidence="3"/>
<dbReference type="SUPFAM" id="SSF56204">
    <property type="entry name" value="Hect, E3 ligase catalytic domain"/>
    <property type="match status" value="1"/>
</dbReference>
<evidence type="ECO:0000313" key="8">
    <source>
        <dbReference type="EMBL" id="KAH3832171.1"/>
    </source>
</evidence>
<gene>
    <name evidence="8" type="ORF">DPMN_105449</name>
</gene>
<proteinExistence type="predicted"/>
<evidence type="ECO:0000256" key="2">
    <source>
        <dbReference type="ARBA" id="ARBA00004906"/>
    </source>
</evidence>
<accession>A0A9D4H9J2</accession>
<evidence type="ECO:0000256" key="4">
    <source>
        <dbReference type="ARBA" id="ARBA00022679"/>
    </source>
</evidence>
<dbReference type="Proteomes" id="UP000828390">
    <property type="component" value="Unassembled WGS sequence"/>
</dbReference>
<dbReference type="AlphaFoldDB" id="A0A9D4H9J2"/>
<comment type="caution">
    <text evidence="8">The sequence shown here is derived from an EMBL/GenBank/DDBJ whole genome shotgun (WGS) entry which is preliminary data.</text>
</comment>
<reference evidence="8" key="1">
    <citation type="journal article" date="2019" name="bioRxiv">
        <title>The Genome of the Zebra Mussel, Dreissena polymorpha: A Resource for Invasive Species Research.</title>
        <authorList>
            <person name="McCartney M.A."/>
            <person name="Auch B."/>
            <person name="Kono T."/>
            <person name="Mallez S."/>
            <person name="Zhang Y."/>
            <person name="Obille A."/>
            <person name="Becker A."/>
            <person name="Abrahante J.E."/>
            <person name="Garbe J."/>
            <person name="Badalamenti J.P."/>
            <person name="Herman A."/>
            <person name="Mangelson H."/>
            <person name="Liachko I."/>
            <person name="Sullivan S."/>
            <person name="Sone E.D."/>
            <person name="Koren S."/>
            <person name="Silverstein K.A.T."/>
            <person name="Beckman K.B."/>
            <person name="Gohl D.M."/>
        </authorList>
    </citation>
    <scope>NUCLEOTIDE SEQUENCE</scope>
    <source>
        <strain evidence="8">Duluth1</strain>
        <tissue evidence="8">Whole animal</tissue>
    </source>
</reference>
<dbReference type="GO" id="GO:0006511">
    <property type="term" value="P:ubiquitin-dependent protein catabolic process"/>
    <property type="evidence" value="ECO:0007669"/>
    <property type="project" value="TreeGrafter"/>
</dbReference>
<dbReference type="EMBL" id="JAIWYP010000004">
    <property type="protein sequence ID" value="KAH3832171.1"/>
    <property type="molecule type" value="Genomic_DNA"/>
</dbReference>
<organism evidence="8 9">
    <name type="scientific">Dreissena polymorpha</name>
    <name type="common">Zebra mussel</name>
    <name type="synonym">Mytilus polymorpha</name>
    <dbReference type="NCBI Taxonomy" id="45954"/>
    <lineage>
        <taxon>Eukaryota</taxon>
        <taxon>Metazoa</taxon>
        <taxon>Spiralia</taxon>
        <taxon>Lophotrochozoa</taxon>
        <taxon>Mollusca</taxon>
        <taxon>Bivalvia</taxon>
        <taxon>Autobranchia</taxon>
        <taxon>Heteroconchia</taxon>
        <taxon>Euheterodonta</taxon>
        <taxon>Imparidentia</taxon>
        <taxon>Neoheterodontei</taxon>
        <taxon>Myida</taxon>
        <taxon>Dreissenoidea</taxon>
        <taxon>Dreissenidae</taxon>
        <taxon>Dreissena</taxon>
    </lineage>
</organism>
<comment type="caution">
    <text evidence="6">Lacks conserved residue(s) required for the propagation of feature annotation.</text>
</comment>
<evidence type="ECO:0000256" key="1">
    <source>
        <dbReference type="ARBA" id="ARBA00000885"/>
    </source>
</evidence>
<protein>
    <recommendedName>
        <fullName evidence="3">HECT-type E3 ubiquitin transferase</fullName>
        <ecNumber evidence="3">2.3.2.26</ecNumber>
    </recommendedName>
</protein>
<sequence length="72" mass="8230">MRLSLLIQIHKQCAAFRNGLFDLLHPEWLQMFDQQELQVLISGGKPPCHADVPGYSEGLYRRTEAAAAQFHH</sequence>
<comment type="pathway">
    <text evidence="2">Protein modification; protein ubiquitination.</text>
</comment>
<keyword evidence="5 6" id="KW-0833">Ubl conjugation pathway</keyword>